<dbReference type="AlphaFoldDB" id="A0A0E9SBQ6"/>
<reference evidence="2" key="2">
    <citation type="journal article" date="2015" name="Fish Shellfish Immunol.">
        <title>Early steps in the European eel (Anguilla anguilla)-Vibrio vulnificus interaction in the gills: Role of the RtxA13 toxin.</title>
        <authorList>
            <person name="Callol A."/>
            <person name="Pajuelo D."/>
            <person name="Ebbesson L."/>
            <person name="Teles M."/>
            <person name="MacKenzie S."/>
            <person name="Amaro C."/>
        </authorList>
    </citation>
    <scope>NUCLEOTIDE SEQUENCE</scope>
</reference>
<proteinExistence type="predicted"/>
<reference evidence="2" key="1">
    <citation type="submission" date="2014-11" db="EMBL/GenBank/DDBJ databases">
        <authorList>
            <person name="Amaro Gonzalez C."/>
        </authorList>
    </citation>
    <scope>NUCLEOTIDE SEQUENCE</scope>
</reference>
<evidence type="ECO:0000313" key="2">
    <source>
        <dbReference type="EMBL" id="JAH38125.1"/>
    </source>
</evidence>
<organism evidence="2">
    <name type="scientific">Anguilla anguilla</name>
    <name type="common">European freshwater eel</name>
    <name type="synonym">Muraena anguilla</name>
    <dbReference type="NCBI Taxonomy" id="7936"/>
    <lineage>
        <taxon>Eukaryota</taxon>
        <taxon>Metazoa</taxon>
        <taxon>Chordata</taxon>
        <taxon>Craniata</taxon>
        <taxon>Vertebrata</taxon>
        <taxon>Euteleostomi</taxon>
        <taxon>Actinopterygii</taxon>
        <taxon>Neopterygii</taxon>
        <taxon>Teleostei</taxon>
        <taxon>Anguilliformes</taxon>
        <taxon>Anguillidae</taxon>
        <taxon>Anguilla</taxon>
    </lineage>
</organism>
<dbReference type="EMBL" id="GBXM01070452">
    <property type="protein sequence ID" value="JAH38125.1"/>
    <property type="molecule type" value="Transcribed_RNA"/>
</dbReference>
<accession>A0A0E9SBQ6</accession>
<protein>
    <submittedName>
        <fullName evidence="2">Uncharacterized protein</fullName>
    </submittedName>
</protein>
<feature type="region of interest" description="Disordered" evidence="1">
    <location>
        <begin position="1"/>
        <end position="25"/>
    </location>
</feature>
<name>A0A0E9SBQ6_ANGAN</name>
<evidence type="ECO:0000256" key="1">
    <source>
        <dbReference type="SAM" id="MobiDB-lite"/>
    </source>
</evidence>
<sequence length="25" mass="2938">MRERREFHHNIAGMTAPKTSAARNR</sequence>